<organism evidence="1 2">
    <name type="scientific">Pelagibaculum spongiae</name>
    <dbReference type="NCBI Taxonomy" id="2080658"/>
    <lineage>
        <taxon>Bacteria</taxon>
        <taxon>Pseudomonadati</taxon>
        <taxon>Pseudomonadota</taxon>
        <taxon>Gammaproteobacteria</taxon>
        <taxon>Oceanospirillales</taxon>
        <taxon>Pelagibaculum</taxon>
    </lineage>
</organism>
<evidence type="ECO:0000313" key="2">
    <source>
        <dbReference type="Proteomes" id="UP000244906"/>
    </source>
</evidence>
<dbReference type="Proteomes" id="UP000244906">
    <property type="component" value="Unassembled WGS sequence"/>
</dbReference>
<reference evidence="1 2" key="1">
    <citation type="submission" date="2018-04" db="EMBL/GenBank/DDBJ databases">
        <title>Thalassorhabdus spongiae gen. nov., sp. nov., isolated from a marine sponge in South-West Iceland.</title>
        <authorList>
            <person name="Knobloch S."/>
            <person name="Daussin A."/>
            <person name="Johannsson R."/>
            <person name="Marteinsson V.T."/>
        </authorList>
    </citation>
    <scope>NUCLEOTIDE SEQUENCE [LARGE SCALE GENOMIC DNA]</scope>
    <source>
        <strain evidence="1 2">Hp12</strain>
    </source>
</reference>
<dbReference type="AlphaFoldDB" id="A0A2V1GYU8"/>
<name>A0A2V1GYU8_9GAMM</name>
<dbReference type="EMBL" id="QDDL01000001">
    <property type="protein sequence ID" value="PVZ71936.1"/>
    <property type="molecule type" value="Genomic_DNA"/>
</dbReference>
<keyword evidence="2" id="KW-1185">Reference proteome</keyword>
<protein>
    <submittedName>
        <fullName evidence="1">Uncharacterized protein</fullName>
    </submittedName>
</protein>
<proteinExistence type="predicted"/>
<comment type="caution">
    <text evidence="1">The sequence shown here is derived from an EMBL/GenBank/DDBJ whole genome shotgun (WGS) entry which is preliminary data.</text>
</comment>
<gene>
    <name evidence="1" type="ORF">DC094_02625</name>
</gene>
<sequence>MTLGGASPFNLTSVESSLLEHTAKYASGNYSQTMSGSWGAEEALHRQLLMQQQASIPRIVLPAQQTSSGAIEIFKQWMLSGNSIKFTVTTDGFFIFN</sequence>
<evidence type="ECO:0000313" key="1">
    <source>
        <dbReference type="EMBL" id="PVZ71936.1"/>
    </source>
</evidence>
<accession>A0A2V1GYU8</accession>